<dbReference type="InterPro" id="IPR050106">
    <property type="entry name" value="HistidinolP_aminotransfase"/>
</dbReference>
<dbReference type="GeneID" id="72467793"/>
<evidence type="ECO:0000256" key="2">
    <source>
        <dbReference type="ARBA" id="ARBA00022576"/>
    </source>
</evidence>
<gene>
    <name evidence="6" type="primary">hisC_2</name>
    <name evidence="6" type="ORF">PRLR5076_30940</name>
</gene>
<evidence type="ECO:0000256" key="1">
    <source>
        <dbReference type="ARBA" id="ARBA00007970"/>
    </source>
</evidence>
<dbReference type="RefSeq" id="WP_223926512.1">
    <property type="nucleotide sequence ID" value="NZ_BPTU01000001.1"/>
</dbReference>
<evidence type="ECO:0000313" key="6">
    <source>
        <dbReference type="EMBL" id="GJG60243.1"/>
    </source>
</evidence>
<protein>
    <submittedName>
        <fullName evidence="6">Histidinol-phosphate aminotransferase</fullName>
    </submittedName>
</protein>
<dbReference type="Pfam" id="PF00155">
    <property type="entry name" value="Aminotran_1_2"/>
    <property type="match status" value="1"/>
</dbReference>
<name>A0A9R1CZS1_9BACT</name>
<evidence type="ECO:0000256" key="3">
    <source>
        <dbReference type="ARBA" id="ARBA00022679"/>
    </source>
</evidence>
<comment type="similarity">
    <text evidence="1">Belongs to the class-II pyridoxal-phosphate-dependent aminotransferase family. Histidinol-phosphate aminotransferase subfamily.</text>
</comment>
<dbReference type="Proteomes" id="UP000825483">
    <property type="component" value="Unassembled WGS sequence"/>
</dbReference>
<accession>A0A9R1CZS1</accession>
<sequence>MNYLDRNEFNFEPSQLVVDTIKNFDIRKFAFYTRIYDQGKKSIFSVYLSEQFHIDEQQVLLGYGAEDLLKKAVHYFLTVKGSNGIMMIPKFSWWYYSNIADEVEGQTIQYNVIETDDTFKYDFEALERQVNEVRPKILLVATPNNPTGNGLTPAELEHLCDIVPAETVILVDEAYASYVTSDTTYIKHLVETRGNIIFCRTMSKFYGLPGLRLGFGFIGKGEEMERFAKYANMYLGYDRLSEEVGIAALKSGDHYREIARVMQEARDMYKAEVGALDGFKVYRSVANFILIKYPIALKEKLQQAFADEDYKVKFMNEPDLNTHMRITLGRREQNRTICDTILRIAKEQ</sequence>
<dbReference type="InterPro" id="IPR004839">
    <property type="entry name" value="Aminotransferase_I/II_large"/>
</dbReference>
<dbReference type="InterPro" id="IPR015424">
    <property type="entry name" value="PyrdxlP-dep_Trfase"/>
</dbReference>
<dbReference type="InterPro" id="IPR015421">
    <property type="entry name" value="PyrdxlP-dep_Trfase_major"/>
</dbReference>
<evidence type="ECO:0000313" key="7">
    <source>
        <dbReference type="Proteomes" id="UP000825483"/>
    </source>
</evidence>
<dbReference type="CDD" id="cd00609">
    <property type="entry name" value="AAT_like"/>
    <property type="match status" value="1"/>
</dbReference>
<feature type="domain" description="Aminotransferase class I/classII large" evidence="5">
    <location>
        <begin position="4"/>
        <end position="341"/>
    </location>
</feature>
<evidence type="ECO:0000259" key="5">
    <source>
        <dbReference type="Pfam" id="PF00155"/>
    </source>
</evidence>
<keyword evidence="3" id="KW-0808">Transferase</keyword>
<proteinExistence type="inferred from homology"/>
<dbReference type="GO" id="GO:0008483">
    <property type="term" value="F:transaminase activity"/>
    <property type="evidence" value="ECO:0007669"/>
    <property type="project" value="UniProtKB-KW"/>
</dbReference>
<dbReference type="Gene3D" id="3.40.640.10">
    <property type="entry name" value="Type I PLP-dependent aspartate aminotransferase-like (Major domain)"/>
    <property type="match status" value="1"/>
</dbReference>
<dbReference type="PANTHER" id="PTHR43643">
    <property type="entry name" value="HISTIDINOL-PHOSPHATE AMINOTRANSFERASE 2"/>
    <property type="match status" value="1"/>
</dbReference>
<dbReference type="InterPro" id="IPR015422">
    <property type="entry name" value="PyrdxlP-dep_Trfase_small"/>
</dbReference>
<dbReference type="Gene3D" id="3.90.1150.10">
    <property type="entry name" value="Aspartate Aminotransferase, domain 1"/>
    <property type="match status" value="1"/>
</dbReference>
<dbReference type="GO" id="GO:0030170">
    <property type="term" value="F:pyridoxal phosphate binding"/>
    <property type="evidence" value="ECO:0007669"/>
    <property type="project" value="InterPro"/>
</dbReference>
<comment type="caution">
    <text evidence="6">The sequence shown here is derived from an EMBL/GenBank/DDBJ whole genome shotgun (WGS) entry which is preliminary data.</text>
</comment>
<evidence type="ECO:0000256" key="4">
    <source>
        <dbReference type="ARBA" id="ARBA00022898"/>
    </source>
</evidence>
<dbReference type="SUPFAM" id="SSF53383">
    <property type="entry name" value="PLP-dependent transferases"/>
    <property type="match status" value="1"/>
</dbReference>
<reference evidence="6" key="1">
    <citation type="journal article" date="2022" name="Int. J. Syst. Evol. Microbiol.">
        <title>Prevotella lacticifex sp. nov., isolated from the rumen of cows.</title>
        <authorList>
            <person name="Shinkai T."/>
            <person name="Ikeyama N."/>
            <person name="Kumagai M."/>
            <person name="Ohmori H."/>
            <person name="Sakamoto M."/>
            <person name="Ohkuma M."/>
            <person name="Mitsumori M."/>
        </authorList>
    </citation>
    <scope>NUCLEOTIDE SEQUENCE</scope>
    <source>
        <strain evidence="6">R5076</strain>
    </source>
</reference>
<dbReference type="AlphaFoldDB" id="A0A9R1CZS1"/>
<organism evidence="6 7">
    <name type="scientific">Prevotella lacticifex</name>
    <dbReference type="NCBI Taxonomy" id="2854755"/>
    <lineage>
        <taxon>Bacteria</taxon>
        <taxon>Pseudomonadati</taxon>
        <taxon>Bacteroidota</taxon>
        <taxon>Bacteroidia</taxon>
        <taxon>Bacteroidales</taxon>
        <taxon>Prevotellaceae</taxon>
        <taxon>Prevotella</taxon>
    </lineage>
</organism>
<keyword evidence="7" id="KW-1185">Reference proteome</keyword>
<dbReference type="EMBL" id="BPUB01000003">
    <property type="protein sequence ID" value="GJG60243.1"/>
    <property type="molecule type" value="Genomic_DNA"/>
</dbReference>
<dbReference type="PANTHER" id="PTHR43643:SF3">
    <property type="entry name" value="HISTIDINOL-PHOSPHATE AMINOTRANSFERASE"/>
    <property type="match status" value="1"/>
</dbReference>
<keyword evidence="2 6" id="KW-0032">Aminotransferase</keyword>
<keyword evidence="4" id="KW-0663">Pyridoxal phosphate</keyword>